<organism evidence="2 3">
    <name type="scientific">Pristionchus entomophagus</name>
    <dbReference type="NCBI Taxonomy" id="358040"/>
    <lineage>
        <taxon>Eukaryota</taxon>
        <taxon>Metazoa</taxon>
        <taxon>Ecdysozoa</taxon>
        <taxon>Nematoda</taxon>
        <taxon>Chromadorea</taxon>
        <taxon>Rhabditida</taxon>
        <taxon>Rhabditina</taxon>
        <taxon>Diplogasteromorpha</taxon>
        <taxon>Diplogasteroidea</taxon>
        <taxon>Neodiplogasteridae</taxon>
        <taxon>Pristionchus</taxon>
    </lineage>
</organism>
<name>A0AAV5TH76_9BILA</name>
<evidence type="ECO:0000313" key="2">
    <source>
        <dbReference type="EMBL" id="GMS93654.1"/>
    </source>
</evidence>
<accession>A0AAV5TH76</accession>
<dbReference type="PANTHER" id="PTHR45830:SF15">
    <property type="entry name" value="SERPENTINE RECEPTOR, CLASS I"/>
    <property type="match status" value="1"/>
</dbReference>
<proteinExistence type="predicted"/>
<sequence length="131" mass="15196">QVLMMCFDCYNAFLYQFYTLAPLPIFICTGWLCNEMMESSTLLVILSFFTIAVVMPYLFLMMRMHQRMLLAGSRLKLSTSVQSSIMFVIVATCLANVFGFYRWSKTDVVWARRYTSNFLILGNWVGDIGLF</sequence>
<protein>
    <recommendedName>
        <fullName evidence="4">G protein-coupled receptor</fullName>
    </recommendedName>
</protein>
<evidence type="ECO:0008006" key="4">
    <source>
        <dbReference type="Google" id="ProtNLM"/>
    </source>
</evidence>
<feature type="non-terminal residue" evidence="2">
    <location>
        <position position="1"/>
    </location>
</feature>
<keyword evidence="1" id="KW-0472">Membrane</keyword>
<dbReference type="Proteomes" id="UP001432027">
    <property type="component" value="Unassembled WGS sequence"/>
</dbReference>
<evidence type="ECO:0000313" key="3">
    <source>
        <dbReference type="Proteomes" id="UP001432027"/>
    </source>
</evidence>
<dbReference type="AlphaFoldDB" id="A0AAV5TH76"/>
<feature type="transmembrane region" description="Helical" evidence="1">
    <location>
        <begin position="12"/>
        <end position="33"/>
    </location>
</feature>
<reference evidence="2" key="1">
    <citation type="submission" date="2023-10" db="EMBL/GenBank/DDBJ databases">
        <title>Genome assembly of Pristionchus species.</title>
        <authorList>
            <person name="Yoshida K."/>
            <person name="Sommer R.J."/>
        </authorList>
    </citation>
    <scope>NUCLEOTIDE SEQUENCE</scope>
    <source>
        <strain evidence="2">RS0144</strain>
    </source>
</reference>
<comment type="caution">
    <text evidence="2">The sequence shown here is derived from an EMBL/GenBank/DDBJ whole genome shotgun (WGS) entry which is preliminary data.</text>
</comment>
<dbReference type="PANTHER" id="PTHR45830">
    <property type="entry name" value="SERPENTINE RECEPTOR, CLASS I"/>
    <property type="match status" value="1"/>
</dbReference>
<keyword evidence="1" id="KW-0812">Transmembrane</keyword>
<evidence type="ECO:0000256" key="1">
    <source>
        <dbReference type="SAM" id="Phobius"/>
    </source>
</evidence>
<dbReference type="EMBL" id="BTSX01000004">
    <property type="protein sequence ID" value="GMS93654.1"/>
    <property type="molecule type" value="Genomic_DNA"/>
</dbReference>
<keyword evidence="3" id="KW-1185">Reference proteome</keyword>
<feature type="transmembrane region" description="Helical" evidence="1">
    <location>
        <begin position="80"/>
        <end position="103"/>
    </location>
</feature>
<feature type="transmembrane region" description="Helical" evidence="1">
    <location>
        <begin position="40"/>
        <end position="60"/>
    </location>
</feature>
<gene>
    <name evidence="2" type="ORF">PENTCL1PPCAC_15829</name>
</gene>
<keyword evidence="1" id="KW-1133">Transmembrane helix</keyword>
<feature type="non-terminal residue" evidence="2">
    <location>
        <position position="131"/>
    </location>
</feature>